<comment type="caution">
    <text evidence="1">The sequence shown here is derived from an EMBL/GenBank/DDBJ whole genome shotgun (WGS) entry which is preliminary data.</text>
</comment>
<dbReference type="EMBL" id="JASCZI010122082">
    <property type="protein sequence ID" value="MED6163659.1"/>
    <property type="molecule type" value="Genomic_DNA"/>
</dbReference>
<proteinExistence type="predicted"/>
<name>A0ABU6URH4_9FABA</name>
<sequence>MGCSNVTVKETPIKSKRKRKKVIYLKESSKSIVNESLSRQRRQKLAVENLFTIRNNPTSASDQIWSSAELQKKIAEKGVSAGKVGDAEKMKDSGEEGKGRAELRCWVVMLSGMESAELEKKCVVEQRLGV</sequence>
<accession>A0ABU6URH4</accession>
<organism evidence="1 2">
    <name type="scientific">Stylosanthes scabra</name>
    <dbReference type="NCBI Taxonomy" id="79078"/>
    <lineage>
        <taxon>Eukaryota</taxon>
        <taxon>Viridiplantae</taxon>
        <taxon>Streptophyta</taxon>
        <taxon>Embryophyta</taxon>
        <taxon>Tracheophyta</taxon>
        <taxon>Spermatophyta</taxon>
        <taxon>Magnoliopsida</taxon>
        <taxon>eudicotyledons</taxon>
        <taxon>Gunneridae</taxon>
        <taxon>Pentapetalae</taxon>
        <taxon>rosids</taxon>
        <taxon>fabids</taxon>
        <taxon>Fabales</taxon>
        <taxon>Fabaceae</taxon>
        <taxon>Papilionoideae</taxon>
        <taxon>50 kb inversion clade</taxon>
        <taxon>dalbergioids sensu lato</taxon>
        <taxon>Dalbergieae</taxon>
        <taxon>Pterocarpus clade</taxon>
        <taxon>Stylosanthes</taxon>
    </lineage>
</organism>
<gene>
    <name evidence="1" type="ORF">PIB30_082151</name>
</gene>
<dbReference type="Proteomes" id="UP001341840">
    <property type="component" value="Unassembled WGS sequence"/>
</dbReference>
<protein>
    <submittedName>
        <fullName evidence="1">Uncharacterized protein</fullName>
    </submittedName>
</protein>
<evidence type="ECO:0000313" key="2">
    <source>
        <dbReference type="Proteomes" id="UP001341840"/>
    </source>
</evidence>
<reference evidence="1 2" key="1">
    <citation type="journal article" date="2023" name="Plants (Basel)">
        <title>Bridging the Gap: Combining Genomics and Transcriptomics Approaches to Understand Stylosanthes scabra, an Orphan Legume from the Brazilian Caatinga.</title>
        <authorList>
            <person name="Ferreira-Neto J.R.C."/>
            <person name="da Silva M.D."/>
            <person name="Binneck E."/>
            <person name="de Melo N.F."/>
            <person name="da Silva R.H."/>
            <person name="de Melo A.L.T.M."/>
            <person name="Pandolfi V."/>
            <person name="Bustamante F.O."/>
            <person name="Brasileiro-Vidal A.C."/>
            <person name="Benko-Iseppon A.M."/>
        </authorList>
    </citation>
    <scope>NUCLEOTIDE SEQUENCE [LARGE SCALE GENOMIC DNA]</scope>
    <source>
        <tissue evidence="1">Leaves</tissue>
    </source>
</reference>
<keyword evidence="2" id="KW-1185">Reference proteome</keyword>
<evidence type="ECO:0000313" key="1">
    <source>
        <dbReference type="EMBL" id="MED6163659.1"/>
    </source>
</evidence>